<evidence type="ECO:0000313" key="3">
    <source>
        <dbReference type="EMBL" id="WPB02645.1"/>
    </source>
</evidence>
<name>A0A2G5H9B0_CERBT</name>
<dbReference type="Proteomes" id="UP001302367">
    <property type="component" value="Chromosome 5"/>
</dbReference>
<evidence type="ECO:0000256" key="1">
    <source>
        <dbReference type="SAM" id="MobiDB-lite"/>
    </source>
</evidence>
<dbReference type="Proteomes" id="UP000230605">
    <property type="component" value="Chromosome 5"/>
</dbReference>
<dbReference type="AlphaFoldDB" id="A0A2G5H9B0"/>
<feature type="compositionally biased region" description="Acidic residues" evidence="1">
    <location>
        <begin position="408"/>
        <end position="419"/>
    </location>
</feature>
<reference evidence="3 5" key="2">
    <citation type="submission" date="2023-09" db="EMBL/GenBank/DDBJ databases">
        <title>Complete-Gapless Cercospora beticola genome.</title>
        <authorList>
            <person name="Wyatt N.A."/>
            <person name="Spanner R.E."/>
            <person name="Bolton M.D."/>
        </authorList>
    </citation>
    <scope>NUCLEOTIDE SEQUENCE [LARGE SCALE GENOMIC DNA]</scope>
    <source>
        <strain evidence="3">Cb09-40</strain>
    </source>
</reference>
<gene>
    <name evidence="2" type="ORF">CB0940_06736</name>
    <name evidence="3" type="ORF">RHO25_007281</name>
</gene>
<feature type="region of interest" description="Disordered" evidence="1">
    <location>
        <begin position="389"/>
        <end position="447"/>
    </location>
</feature>
<evidence type="ECO:0000313" key="2">
    <source>
        <dbReference type="EMBL" id="PIA89128.1"/>
    </source>
</evidence>
<proteinExistence type="predicted"/>
<keyword evidence="5" id="KW-1185">Reference proteome</keyword>
<sequence>MSTSEASHGAEQQPIDSGHEHNDNGHDDRTANASTSPSLLRSAPLIVDYLAQLRLASFSDDASQMRLNLKRNEISKLESDKTFDAIGQLVIKTNGAFGSATEKARGINLRLHKDEQLVIVRQHYDYWTIDNMETRLDLEAMQNFIKGLATSVNEIKDEFVVAHDIAQEIKSAVVNDGDLGIVQGQQHETSTGRSQVDQSTSGATIVHDLQIDAQHALESLQKVVQRLDQDPEQPGFDKVGLDALSGLENELSSIVSHFQTLSVQLDGMSEEMTQKMIDLRRSEVVHDRPAAETRDLFMQCARYVDATGIEFSLVEDFMSNFVIPPMQRVESLRHSSNSDQLKEFNKYYRDAMKGYTEATESLAEKSNDDILALLKADISVVDIGVGQGTRKVPVGDQKRSKEETGAEAQEDDDAADDSYGDGPMLGANTEVFGADGGAESEAARELGQSAARVRKMFDNELGMPSGQFDHKVFK</sequence>
<evidence type="ECO:0000313" key="5">
    <source>
        <dbReference type="Proteomes" id="UP001302367"/>
    </source>
</evidence>
<reference evidence="2 4" key="1">
    <citation type="submission" date="2015-10" db="EMBL/GenBank/DDBJ databases">
        <title>The cercosporin biosynthetic gene cluster was horizontally transferred to several fungal lineages and shown to be expanded in Cercospora beticola based on microsynteny with recipient genomes.</title>
        <authorList>
            <person name="De Jonge R."/>
            <person name="Ebert M.K."/>
            <person name="Suttle J.C."/>
            <person name="Jurick Ii W.M."/>
            <person name="Secor G.A."/>
            <person name="Thomma B.P."/>
            <person name="Van De Peer Y."/>
            <person name="Bolton M.D."/>
        </authorList>
    </citation>
    <scope>NUCLEOTIDE SEQUENCE [LARGE SCALE GENOMIC DNA]</scope>
    <source>
        <strain evidence="2 4">09-40</strain>
    </source>
</reference>
<dbReference type="OrthoDB" id="10359536at2759"/>
<feature type="region of interest" description="Disordered" evidence="1">
    <location>
        <begin position="1"/>
        <end position="36"/>
    </location>
</feature>
<dbReference type="EMBL" id="CP134188">
    <property type="protein sequence ID" value="WPB02645.1"/>
    <property type="molecule type" value="Genomic_DNA"/>
</dbReference>
<dbReference type="EMBL" id="LKMD01000108">
    <property type="protein sequence ID" value="PIA89128.1"/>
    <property type="molecule type" value="Genomic_DNA"/>
</dbReference>
<organism evidence="2 4">
    <name type="scientific">Cercospora beticola</name>
    <name type="common">Sugarbeet leaf spot fungus</name>
    <dbReference type="NCBI Taxonomy" id="122368"/>
    <lineage>
        <taxon>Eukaryota</taxon>
        <taxon>Fungi</taxon>
        <taxon>Dikarya</taxon>
        <taxon>Ascomycota</taxon>
        <taxon>Pezizomycotina</taxon>
        <taxon>Dothideomycetes</taxon>
        <taxon>Dothideomycetidae</taxon>
        <taxon>Mycosphaerellales</taxon>
        <taxon>Mycosphaerellaceae</taxon>
        <taxon>Cercospora</taxon>
    </lineage>
</organism>
<accession>A0A2G5H9B0</accession>
<evidence type="ECO:0000313" key="4">
    <source>
        <dbReference type="Proteomes" id="UP000230605"/>
    </source>
</evidence>
<protein>
    <submittedName>
        <fullName evidence="2">Uncharacterized protein</fullName>
    </submittedName>
</protein>
<feature type="compositionally biased region" description="Basic and acidic residues" evidence="1">
    <location>
        <begin position="17"/>
        <end position="30"/>
    </location>
</feature>